<dbReference type="InterPro" id="IPR002641">
    <property type="entry name" value="PNPLA_dom"/>
</dbReference>
<evidence type="ECO:0000313" key="6">
    <source>
        <dbReference type="Proteomes" id="UP000006882"/>
    </source>
</evidence>
<comment type="caution">
    <text evidence="4">Lacks conserved residue(s) required for the propagation of feature annotation.</text>
</comment>
<dbReference type="PANTHER" id="PTHR32176">
    <property type="entry name" value="XYLOSE ISOMERASE"/>
    <property type="match status" value="1"/>
</dbReference>
<sequence>MEKTGSSLHSPTNGSLITILSSDGDGMRGIITGVILKFLESYFQKLDGKHVRLAYYFHVVTWTSTSGLVTVMFTTPDENNNPLYVDEDIIPLYLEHCPKIFPKT</sequence>
<name>M5VHJ0_PRUPE</name>
<evidence type="ECO:0000256" key="3">
    <source>
        <dbReference type="ARBA" id="ARBA00023098"/>
    </source>
</evidence>
<dbReference type="eggNOG" id="KOG0513">
    <property type="taxonomic scope" value="Eukaryota"/>
</dbReference>
<dbReference type="SUPFAM" id="SSF52151">
    <property type="entry name" value="FabD/lysophospholipase-like"/>
    <property type="match status" value="1"/>
</dbReference>
<dbReference type="STRING" id="3760.M5VHJ0"/>
<evidence type="ECO:0000313" key="5">
    <source>
        <dbReference type="EMBL" id="ONH89831.1"/>
    </source>
</evidence>
<evidence type="ECO:0000256" key="1">
    <source>
        <dbReference type="ARBA" id="ARBA00010240"/>
    </source>
</evidence>
<keyword evidence="3" id="KW-0443">Lipid metabolism</keyword>
<gene>
    <name evidence="5" type="ORF">PRUPE_8G019000</name>
</gene>
<dbReference type="OMA" id="PKIFEDR"/>
<dbReference type="AlphaFoldDB" id="M5VHJ0"/>
<dbReference type="InterPro" id="IPR016035">
    <property type="entry name" value="Acyl_Trfase/lysoPLipase"/>
</dbReference>
<evidence type="ECO:0000256" key="2">
    <source>
        <dbReference type="ARBA" id="ARBA00022963"/>
    </source>
</evidence>
<dbReference type="EMBL" id="CM007658">
    <property type="protein sequence ID" value="ONH89831.1"/>
    <property type="molecule type" value="Genomic_DNA"/>
</dbReference>
<dbReference type="PANTHER" id="PTHR32176:SF109">
    <property type="entry name" value="PATATIN-LIKE PROTEIN 2"/>
    <property type="match status" value="1"/>
</dbReference>
<dbReference type="GO" id="GO:0016787">
    <property type="term" value="F:hydrolase activity"/>
    <property type="evidence" value="ECO:0007669"/>
    <property type="project" value="UniProtKB-ARBA"/>
</dbReference>
<dbReference type="Gene3D" id="3.40.1090.10">
    <property type="entry name" value="Cytosolic phospholipase A2 catalytic domain"/>
    <property type="match status" value="1"/>
</dbReference>
<dbReference type="GO" id="GO:0016042">
    <property type="term" value="P:lipid catabolic process"/>
    <property type="evidence" value="ECO:0007669"/>
    <property type="project" value="UniProtKB-KW"/>
</dbReference>
<dbReference type="PROSITE" id="PS51635">
    <property type="entry name" value="PNPLA"/>
    <property type="match status" value="1"/>
</dbReference>
<dbReference type="HOGENOM" id="CLU_143804_0_0_1"/>
<dbReference type="Proteomes" id="UP000006882">
    <property type="component" value="Chromosome G8"/>
</dbReference>
<dbReference type="Gramene" id="ONH89831">
    <property type="protein sequence ID" value="ONH89831"/>
    <property type="gene ID" value="PRUPE_8G019000"/>
</dbReference>
<proteinExistence type="inferred from homology"/>
<comment type="similarity">
    <text evidence="1">Belongs to the patatin family.</text>
</comment>
<reference evidence="5 6" key="1">
    <citation type="journal article" date="2013" name="Nat. Genet.">
        <title>The high-quality draft genome of peach (Prunus persica) identifies unique patterns of genetic diversity, domestication and genome evolution.</title>
        <authorList>
            <consortium name="International Peach Genome Initiative"/>
            <person name="Verde I."/>
            <person name="Abbott A.G."/>
            <person name="Scalabrin S."/>
            <person name="Jung S."/>
            <person name="Shu S."/>
            <person name="Marroni F."/>
            <person name="Zhebentyayeva T."/>
            <person name="Dettori M.T."/>
            <person name="Grimwood J."/>
            <person name="Cattonaro F."/>
            <person name="Zuccolo A."/>
            <person name="Rossini L."/>
            <person name="Jenkins J."/>
            <person name="Vendramin E."/>
            <person name="Meisel L.A."/>
            <person name="Decroocq V."/>
            <person name="Sosinski B."/>
            <person name="Prochnik S."/>
            <person name="Mitros T."/>
            <person name="Policriti A."/>
            <person name="Cipriani G."/>
            <person name="Dondini L."/>
            <person name="Ficklin S."/>
            <person name="Goodstein D.M."/>
            <person name="Xuan P."/>
            <person name="Del Fabbro C."/>
            <person name="Aramini V."/>
            <person name="Copetti D."/>
            <person name="Gonzalez S."/>
            <person name="Horner D.S."/>
            <person name="Falchi R."/>
            <person name="Lucas S."/>
            <person name="Mica E."/>
            <person name="Maldonado J."/>
            <person name="Lazzari B."/>
            <person name="Bielenberg D."/>
            <person name="Pirona R."/>
            <person name="Miculan M."/>
            <person name="Barakat A."/>
            <person name="Testolin R."/>
            <person name="Stella A."/>
            <person name="Tartarini S."/>
            <person name="Tonutti P."/>
            <person name="Arus P."/>
            <person name="Orellana A."/>
            <person name="Wells C."/>
            <person name="Main D."/>
            <person name="Vizzotto G."/>
            <person name="Silva H."/>
            <person name="Salamini F."/>
            <person name="Schmutz J."/>
            <person name="Morgante M."/>
            <person name="Rokhsar D.S."/>
        </authorList>
    </citation>
    <scope>NUCLEOTIDE SEQUENCE [LARGE SCALE GENOMIC DNA]</scope>
    <source>
        <strain evidence="6">cv. Nemared</strain>
    </source>
</reference>
<accession>M5VHJ0</accession>
<protein>
    <submittedName>
        <fullName evidence="5">Uncharacterized protein</fullName>
    </submittedName>
</protein>
<organism evidence="5 6">
    <name type="scientific">Prunus persica</name>
    <name type="common">Peach</name>
    <name type="synonym">Amygdalus persica</name>
    <dbReference type="NCBI Taxonomy" id="3760"/>
    <lineage>
        <taxon>Eukaryota</taxon>
        <taxon>Viridiplantae</taxon>
        <taxon>Streptophyta</taxon>
        <taxon>Embryophyta</taxon>
        <taxon>Tracheophyta</taxon>
        <taxon>Spermatophyta</taxon>
        <taxon>Magnoliopsida</taxon>
        <taxon>eudicotyledons</taxon>
        <taxon>Gunneridae</taxon>
        <taxon>Pentapetalae</taxon>
        <taxon>rosids</taxon>
        <taxon>fabids</taxon>
        <taxon>Rosales</taxon>
        <taxon>Rosaceae</taxon>
        <taxon>Amygdaloideae</taxon>
        <taxon>Amygdaleae</taxon>
        <taxon>Prunus</taxon>
    </lineage>
</organism>
<evidence type="ECO:0000256" key="4">
    <source>
        <dbReference type="PROSITE-ProRule" id="PRU01161"/>
    </source>
</evidence>
<keyword evidence="6" id="KW-1185">Reference proteome</keyword>
<keyword evidence="2" id="KW-0442">Lipid degradation</keyword>
<feature type="short sequence motif" description="GXGXXG" evidence="4">
    <location>
        <begin position="24"/>
        <end position="29"/>
    </location>
</feature>